<feature type="chain" id="PRO_5007284476" description="Secreted protein" evidence="1">
    <location>
        <begin position="26"/>
        <end position="102"/>
    </location>
</feature>
<evidence type="ECO:0000313" key="2">
    <source>
        <dbReference type="EMBL" id="JAP76247.1"/>
    </source>
</evidence>
<accession>A0A131YBH9</accession>
<reference evidence="2" key="1">
    <citation type="journal article" date="2016" name="Ticks Tick Borne Dis.">
        <title>De novo assembly and annotation of the salivary gland transcriptome of Rhipicephalus appendiculatus male and female ticks during blood feeding.</title>
        <authorList>
            <person name="de Castro M.H."/>
            <person name="de Klerk D."/>
            <person name="Pienaar R."/>
            <person name="Latif A.A."/>
            <person name="Rees D.J."/>
            <person name="Mans B.J."/>
        </authorList>
    </citation>
    <scope>NUCLEOTIDE SEQUENCE</scope>
    <source>
        <tissue evidence="2">Salivary glands</tissue>
    </source>
</reference>
<feature type="signal peptide" evidence="1">
    <location>
        <begin position="1"/>
        <end position="25"/>
    </location>
</feature>
<dbReference type="AlphaFoldDB" id="A0A131YBH9"/>
<dbReference type="EMBL" id="GEDV01012310">
    <property type="protein sequence ID" value="JAP76247.1"/>
    <property type="molecule type" value="Transcribed_RNA"/>
</dbReference>
<sequence length="102" mass="11499">MAQAVPAWSPCVRLLLGLVDLHVAAVVPCYRERHAIHPPYTPLPPYRTPLLCKLRILAKGRCWRRSISNACLFSLLKTAPRVSEEACVNEVRILSVRLYPPV</sequence>
<keyword evidence="1" id="KW-0732">Signal</keyword>
<organism evidence="2">
    <name type="scientific">Rhipicephalus appendiculatus</name>
    <name type="common">Brown ear tick</name>
    <dbReference type="NCBI Taxonomy" id="34631"/>
    <lineage>
        <taxon>Eukaryota</taxon>
        <taxon>Metazoa</taxon>
        <taxon>Ecdysozoa</taxon>
        <taxon>Arthropoda</taxon>
        <taxon>Chelicerata</taxon>
        <taxon>Arachnida</taxon>
        <taxon>Acari</taxon>
        <taxon>Parasitiformes</taxon>
        <taxon>Ixodida</taxon>
        <taxon>Ixodoidea</taxon>
        <taxon>Ixodidae</taxon>
        <taxon>Rhipicephalinae</taxon>
        <taxon>Rhipicephalus</taxon>
        <taxon>Rhipicephalus</taxon>
    </lineage>
</organism>
<evidence type="ECO:0000256" key="1">
    <source>
        <dbReference type="SAM" id="SignalP"/>
    </source>
</evidence>
<evidence type="ECO:0008006" key="3">
    <source>
        <dbReference type="Google" id="ProtNLM"/>
    </source>
</evidence>
<proteinExistence type="predicted"/>
<name>A0A131YBH9_RHIAP</name>
<protein>
    <recommendedName>
        <fullName evidence="3">Secreted protein</fullName>
    </recommendedName>
</protein>